<dbReference type="RefSeq" id="WP_095415034.1">
    <property type="nucleotide sequence ID" value="NZ_CP018477.1"/>
</dbReference>
<proteinExistence type="predicted"/>
<evidence type="ECO:0000256" key="1">
    <source>
        <dbReference type="SAM" id="Phobius"/>
    </source>
</evidence>
<protein>
    <submittedName>
        <fullName evidence="2">Uncharacterized protein</fullName>
    </submittedName>
</protein>
<accession>A0A286RFT2</accession>
<sequence length="60" mass="6227">MGKGLCIFGMVGSALLILLFGLDLALGIPFGRVSVVMDIGFIVASVLLGVAGFLTFREIP</sequence>
<reference evidence="2 3" key="1">
    <citation type="journal article" name="Front. Microbiol.">
        <title>Sugar Metabolism of the First Thermophilic Planctomycete Thermogutta terrifontis: Comparative Genomic and Transcriptomic Approaches.</title>
        <authorList>
            <person name="Elcheninov A.G."/>
            <person name="Menzel P."/>
            <person name="Gudbergsdottir S.R."/>
            <person name="Slesarev A.I."/>
            <person name="Kadnikov V.V."/>
            <person name="Krogh A."/>
            <person name="Bonch-Osmolovskaya E.A."/>
            <person name="Peng X."/>
            <person name="Kublanov I.V."/>
        </authorList>
    </citation>
    <scope>NUCLEOTIDE SEQUENCE [LARGE SCALE GENOMIC DNA]</scope>
    <source>
        <strain evidence="2 3">R1</strain>
    </source>
</reference>
<keyword evidence="1" id="KW-0812">Transmembrane</keyword>
<keyword evidence="1" id="KW-0472">Membrane</keyword>
<dbReference type="AlphaFoldDB" id="A0A286RFT2"/>
<evidence type="ECO:0000313" key="2">
    <source>
        <dbReference type="EMBL" id="ASV74815.1"/>
    </source>
</evidence>
<keyword evidence="3" id="KW-1185">Reference proteome</keyword>
<dbReference type="KEGG" id="ttf:THTE_2213"/>
<name>A0A286RFT2_9BACT</name>
<organism evidence="2 3">
    <name type="scientific">Thermogutta terrifontis</name>
    <dbReference type="NCBI Taxonomy" id="1331910"/>
    <lineage>
        <taxon>Bacteria</taxon>
        <taxon>Pseudomonadati</taxon>
        <taxon>Planctomycetota</taxon>
        <taxon>Planctomycetia</taxon>
        <taxon>Pirellulales</taxon>
        <taxon>Thermoguttaceae</taxon>
        <taxon>Thermogutta</taxon>
    </lineage>
</organism>
<dbReference type="EMBL" id="CP018477">
    <property type="protein sequence ID" value="ASV74815.1"/>
    <property type="molecule type" value="Genomic_DNA"/>
</dbReference>
<feature type="transmembrane region" description="Helical" evidence="1">
    <location>
        <begin position="37"/>
        <end position="56"/>
    </location>
</feature>
<gene>
    <name evidence="2" type="ORF">THTE_2213</name>
</gene>
<dbReference type="Proteomes" id="UP000215086">
    <property type="component" value="Chromosome"/>
</dbReference>
<keyword evidence="1" id="KW-1133">Transmembrane helix</keyword>
<dbReference type="OrthoDB" id="289744at2"/>
<evidence type="ECO:0000313" key="3">
    <source>
        <dbReference type="Proteomes" id="UP000215086"/>
    </source>
</evidence>